<dbReference type="EMBL" id="JAFBED010000005">
    <property type="protein sequence ID" value="MBM7620681.1"/>
    <property type="molecule type" value="Genomic_DNA"/>
</dbReference>
<evidence type="ECO:0000313" key="12">
    <source>
        <dbReference type="EMBL" id="MBM7620681.1"/>
    </source>
</evidence>
<reference evidence="12 13" key="1">
    <citation type="submission" date="2021-01" db="EMBL/GenBank/DDBJ databases">
        <title>Genomic Encyclopedia of Type Strains, Phase IV (KMG-IV): sequencing the most valuable type-strain genomes for metagenomic binning, comparative biology and taxonomic classification.</title>
        <authorList>
            <person name="Goeker M."/>
        </authorList>
    </citation>
    <scope>NUCLEOTIDE SEQUENCE [LARGE SCALE GENOMIC DNA]</scope>
    <source>
        <strain evidence="12 13">DSM 25879</strain>
    </source>
</reference>
<evidence type="ECO:0000256" key="8">
    <source>
        <dbReference type="ARBA" id="ARBA00042619"/>
    </source>
</evidence>
<dbReference type="Pfam" id="PF01593">
    <property type="entry name" value="Amino_oxidase"/>
    <property type="match status" value="1"/>
</dbReference>
<protein>
    <recommendedName>
        <fullName evidence="6">4,4'-diaponeurosporene oxygenase</fullName>
    </recommendedName>
    <alternativeName>
        <fullName evidence="7">4,4'-diaponeurosporene oxidase</fullName>
    </alternativeName>
    <alternativeName>
        <fullName evidence="8">Carotenoid oxidase</fullName>
    </alternativeName>
</protein>
<keyword evidence="3 10" id="KW-0560">Oxidoreductase</keyword>
<organism evidence="12 13">
    <name type="scientific">Sutcliffiella tianshenii</name>
    <dbReference type="NCBI Taxonomy" id="1463404"/>
    <lineage>
        <taxon>Bacteria</taxon>
        <taxon>Bacillati</taxon>
        <taxon>Bacillota</taxon>
        <taxon>Bacilli</taxon>
        <taxon>Bacillales</taxon>
        <taxon>Bacillaceae</taxon>
        <taxon>Sutcliffiella</taxon>
    </lineage>
</organism>
<evidence type="ECO:0000256" key="4">
    <source>
        <dbReference type="ARBA" id="ARBA00037901"/>
    </source>
</evidence>
<dbReference type="PANTHER" id="PTHR43734">
    <property type="entry name" value="PHYTOENE DESATURASE"/>
    <property type="match status" value="1"/>
</dbReference>
<evidence type="ECO:0000256" key="6">
    <source>
        <dbReference type="ARBA" id="ARBA00039159"/>
    </source>
</evidence>
<evidence type="ECO:0000313" key="13">
    <source>
        <dbReference type="Proteomes" id="UP000737402"/>
    </source>
</evidence>
<dbReference type="Proteomes" id="UP000737402">
    <property type="component" value="Unassembled WGS sequence"/>
</dbReference>
<dbReference type="InterPro" id="IPR002937">
    <property type="entry name" value="Amino_oxidase"/>
</dbReference>
<dbReference type="InterPro" id="IPR014105">
    <property type="entry name" value="Carotenoid/retinoid_OxRdtase"/>
</dbReference>
<name>A0ABS2P141_9BACI</name>
<sequence>MKKIVVIGGGLGGLSSAISLASQGFDVTLLEKNRHLGGKLMPVTLGDAYFDFGPNTITMPDVFREVIRLSGENPDAYFEFIKLKTHTRNVSYDGKVFDFSSDQEKMKEQLSMIDPVGAKNYEAFIKEITRLFQLGNSHFFRKSFTSSMDYLSPGLGAAFTKVRPLQSLHQFFSRYFSDPFLLQALDRYATYIGSSPYISPATFALIAYLELVEGVYYTKGGNWKIAEAFEKVARITGVTIRTDCRVTSIQVKNGKAVAVLTADGDTYPCDVVVMNADLLAAYPELVEEKERPHFPDRKAASFEPSISAFVALASLNTRNKQLLHHNVFFSSDYKKEFKELFEERKYPKSPTIYISNSSVTEHEKGPSGDNLFILANAPAVNGSDTQDGFSESYKELIYETLDKRGVSINGHILQEQLITPQDIKSNFGAFKGSLYGVASNRKTDAFFRPRNKSRDVANLYFVGGSTHPGGGSPMVTLSGLNVAEAIVKRHAKK</sequence>
<evidence type="ECO:0000256" key="7">
    <source>
        <dbReference type="ARBA" id="ARBA00041900"/>
    </source>
</evidence>
<evidence type="ECO:0000256" key="2">
    <source>
        <dbReference type="ARBA" id="ARBA00022746"/>
    </source>
</evidence>
<accession>A0ABS2P141</accession>
<evidence type="ECO:0000256" key="1">
    <source>
        <dbReference type="ARBA" id="ARBA00001974"/>
    </source>
</evidence>
<feature type="domain" description="Amine oxidase" evidence="11">
    <location>
        <begin position="11"/>
        <end position="486"/>
    </location>
</feature>
<dbReference type="NCBIfam" id="TIGR02734">
    <property type="entry name" value="crtI_fam"/>
    <property type="match status" value="1"/>
</dbReference>
<evidence type="ECO:0000256" key="9">
    <source>
        <dbReference type="ARBA" id="ARBA00048532"/>
    </source>
</evidence>
<keyword evidence="13" id="KW-1185">Reference proteome</keyword>
<dbReference type="PANTHER" id="PTHR43734:SF7">
    <property type="entry name" value="4,4'-DIAPONEUROSPORENE OXYGENASE"/>
    <property type="match status" value="1"/>
</dbReference>
<comment type="catalytic activity">
    <reaction evidence="9">
        <text>all-trans-4,4'-diaponeurosporene + 2 AH2 + 2 O2 = 4,4'-diaponeurosporenal + 2 A + 3 H2O</text>
        <dbReference type="Rhea" id="RHEA:56104"/>
        <dbReference type="ChEBI" id="CHEBI:13193"/>
        <dbReference type="ChEBI" id="CHEBI:15377"/>
        <dbReference type="ChEBI" id="CHEBI:15379"/>
        <dbReference type="ChEBI" id="CHEBI:17499"/>
        <dbReference type="ChEBI" id="CHEBI:62743"/>
        <dbReference type="ChEBI" id="CHEBI:79065"/>
    </reaction>
</comment>
<gene>
    <name evidence="12" type="ORF">JOC95_002536</name>
</gene>
<proteinExistence type="inferred from homology"/>
<dbReference type="SUPFAM" id="SSF51905">
    <property type="entry name" value="FAD/NAD(P)-binding domain"/>
    <property type="match status" value="1"/>
</dbReference>
<comment type="caution">
    <text evidence="12">The sequence shown here is derived from an EMBL/GenBank/DDBJ whole genome shotgun (WGS) entry which is preliminary data.</text>
</comment>
<dbReference type="RefSeq" id="WP_204416639.1">
    <property type="nucleotide sequence ID" value="NZ_JAFBED010000005.1"/>
</dbReference>
<keyword evidence="2 10" id="KW-0125">Carotenoid biosynthesis</keyword>
<evidence type="ECO:0000256" key="10">
    <source>
        <dbReference type="RuleBase" id="RU362075"/>
    </source>
</evidence>
<comment type="pathway">
    <text evidence="4">Carotenoid biosynthesis; staphyloxanthin biosynthesis; staphyloxanthin from farnesyl diphosphate: step 3/5.</text>
</comment>
<evidence type="ECO:0000259" key="11">
    <source>
        <dbReference type="Pfam" id="PF01593"/>
    </source>
</evidence>
<evidence type="ECO:0000256" key="3">
    <source>
        <dbReference type="ARBA" id="ARBA00023002"/>
    </source>
</evidence>
<evidence type="ECO:0000256" key="5">
    <source>
        <dbReference type="ARBA" id="ARBA00038194"/>
    </source>
</evidence>
<dbReference type="InterPro" id="IPR036188">
    <property type="entry name" value="FAD/NAD-bd_sf"/>
</dbReference>
<comment type="similarity">
    <text evidence="5">Belongs to the carotenoid/retinoid oxidoreductase family. CrtP subfamily.</text>
</comment>
<comment type="cofactor">
    <cofactor evidence="1">
        <name>FAD</name>
        <dbReference type="ChEBI" id="CHEBI:57692"/>
    </cofactor>
</comment>
<dbReference type="Gene3D" id="3.50.50.60">
    <property type="entry name" value="FAD/NAD(P)-binding domain"/>
    <property type="match status" value="2"/>
</dbReference>